<evidence type="ECO:0000313" key="2">
    <source>
        <dbReference type="EMBL" id="KAJ1101596.1"/>
    </source>
</evidence>
<proteinExistence type="predicted"/>
<reference evidence="2" key="1">
    <citation type="journal article" date="2022" name="bioRxiv">
        <title>Sequencing and chromosome-scale assembly of the giantPleurodeles waltlgenome.</title>
        <authorList>
            <person name="Brown T."/>
            <person name="Elewa A."/>
            <person name="Iarovenko S."/>
            <person name="Subramanian E."/>
            <person name="Araus A.J."/>
            <person name="Petzold A."/>
            <person name="Susuki M."/>
            <person name="Suzuki K.-i.T."/>
            <person name="Hayashi T."/>
            <person name="Toyoda A."/>
            <person name="Oliveira C."/>
            <person name="Osipova E."/>
            <person name="Leigh N.D."/>
            <person name="Simon A."/>
            <person name="Yun M.H."/>
        </authorList>
    </citation>
    <scope>NUCLEOTIDE SEQUENCE</scope>
    <source>
        <strain evidence="2">20211129_DDA</strain>
        <tissue evidence="2">Liver</tissue>
    </source>
</reference>
<name>A0AAV7MCW2_PLEWA</name>
<feature type="region of interest" description="Disordered" evidence="1">
    <location>
        <begin position="71"/>
        <end position="93"/>
    </location>
</feature>
<sequence length="93" mass="9596">MRRCPSRLCQAGVKDLSSLVLASAPRLDTAMGSSCFWQAAPCLPEVSIEEAAPPWPGPRVGLLKGAVPSAASARRWGRGRGPDAAAAGRGRVG</sequence>
<protein>
    <submittedName>
        <fullName evidence="2">Uncharacterized protein</fullName>
    </submittedName>
</protein>
<accession>A0AAV7MCW2</accession>
<feature type="compositionally biased region" description="Low complexity" evidence="1">
    <location>
        <begin position="82"/>
        <end position="93"/>
    </location>
</feature>
<gene>
    <name evidence="2" type="ORF">NDU88_006662</name>
</gene>
<dbReference type="AlphaFoldDB" id="A0AAV7MCW2"/>
<dbReference type="Proteomes" id="UP001066276">
    <property type="component" value="Chromosome 10"/>
</dbReference>
<evidence type="ECO:0000256" key="1">
    <source>
        <dbReference type="SAM" id="MobiDB-lite"/>
    </source>
</evidence>
<dbReference type="EMBL" id="JANPWB010000014">
    <property type="protein sequence ID" value="KAJ1101596.1"/>
    <property type="molecule type" value="Genomic_DNA"/>
</dbReference>
<evidence type="ECO:0000313" key="3">
    <source>
        <dbReference type="Proteomes" id="UP001066276"/>
    </source>
</evidence>
<comment type="caution">
    <text evidence="2">The sequence shown here is derived from an EMBL/GenBank/DDBJ whole genome shotgun (WGS) entry which is preliminary data.</text>
</comment>
<keyword evidence="3" id="KW-1185">Reference proteome</keyword>
<organism evidence="2 3">
    <name type="scientific">Pleurodeles waltl</name>
    <name type="common">Iberian ribbed newt</name>
    <dbReference type="NCBI Taxonomy" id="8319"/>
    <lineage>
        <taxon>Eukaryota</taxon>
        <taxon>Metazoa</taxon>
        <taxon>Chordata</taxon>
        <taxon>Craniata</taxon>
        <taxon>Vertebrata</taxon>
        <taxon>Euteleostomi</taxon>
        <taxon>Amphibia</taxon>
        <taxon>Batrachia</taxon>
        <taxon>Caudata</taxon>
        <taxon>Salamandroidea</taxon>
        <taxon>Salamandridae</taxon>
        <taxon>Pleurodelinae</taxon>
        <taxon>Pleurodeles</taxon>
    </lineage>
</organism>